<organism evidence="8 9">
    <name type="scientific">Smittium simulii</name>
    <dbReference type="NCBI Taxonomy" id="133385"/>
    <lineage>
        <taxon>Eukaryota</taxon>
        <taxon>Fungi</taxon>
        <taxon>Fungi incertae sedis</taxon>
        <taxon>Zoopagomycota</taxon>
        <taxon>Kickxellomycotina</taxon>
        <taxon>Harpellomycetes</taxon>
        <taxon>Harpellales</taxon>
        <taxon>Legeriomycetaceae</taxon>
        <taxon>Smittium</taxon>
    </lineage>
</organism>
<dbReference type="FunFam" id="3.90.190.10:FF:000157">
    <property type="entry name" value="Protein-tyrosine phosphatase"/>
    <property type="match status" value="1"/>
</dbReference>
<dbReference type="PANTHER" id="PTHR45848:SF4">
    <property type="entry name" value="DUAL SPECIFICITY PROTEIN PHOSPHATASE 12"/>
    <property type="match status" value="1"/>
</dbReference>
<dbReference type="AlphaFoldDB" id="A0A2T9YLL3"/>
<evidence type="ECO:0000313" key="8">
    <source>
        <dbReference type="EMBL" id="PVU93223.1"/>
    </source>
</evidence>
<feature type="domain" description="Tyrosine specific protein phosphatases" evidence="7">
    <location>
        <begin position="69"/>
        <end position="133"/>
    </location>
</feature>
<evidence type="ECO:0000256" key="3">
    <source>
        <dbReference type="ARBA" id="ARBA00022801"/>
    </source>
</evidence>
<dbReference type="PIRSF" id="PIRSF000941">
    <property type="entry name" value="DUSP12"/>
    <property type="match status" value="1"/>
</dbReference>
<dbReference type="Proteomes" id="UP000245383">
    <property type="component" value="Unassembled WGS sequence"/>
</dbReference>
<protein>
    <recommendedName>
        <fullName evidence="2">protein-tyrosine-phosphatase</fullName>
        <ecNumber evidence="2">3.1.3.48</ecNumber>
    </recommendedName>
</protein>
<proteinExistence type="inferred from homology"/>
<dbReference type="InterPro" id="IPR020422">
    <property type="entry name" value="TYR_PHOSPHATASE_DUAL_dom"/>
</dbReference>
<dbReference type="GO" id="GO:0008138">
    <property type="term" value="F:protein tyrosine/serine/threonine phosphatase activity"/>
    <property type="evidence" value="ECO:0007669"/>
    <property type="project" value="InterPro"/>
</dbReference>
<dbReference type="EC" id="3.1.3.48" evidence="2"/>
<dbReference type="GO" id="GO:0004725">
    <property type="term" value="F:protein tyrosine phosphatase activity"/>
    <property type="evidence" value="ECO:0007669"/>
    <property type="project" value="UniProtKB-EC"/>
</dbReference>
<dbReference type="SUPFAM" id="SSF52799">
    <property type="entry name" value="(Phosphotyrosine protein) phosphatases II"/>
    <property type="match status" value="1"/>
</dbReference>
<dbReference type="InterPro" id="IPR016278">
    <property type="entry name" value="DUSP12"/>
</dbReference>
<comment type="similarity">
    <text evidence="1">Belongs to the protein-tyrosine phosphatase family. Non-receptor class dual specificity subfamily.</text>
</comment>
<feature type="active site" description="Phosphocysteine intermediate" evidence="5">
    <location>
        <position position="96"/>
    </location>
</feature>
<dbReference type="InterPro" id="IPR016130">
    <property type="entry name" value="Tyr_Pase_AS"/>
</dbReference>
<feature type="domain" description="Tyrosine-protein phosphatase" evidence="6">
    <location>
        <begin position="12"/>
        <end position="152"/>
    </location>
</feature>
<dbReference type="PANTHER" id="PTHR45848">
    <property type="entry name" value="DUAL SPECIFICITY PROTEIN PHOSPHATASE 12 FAMILY MEMBER"/>
    <property type="match status" value="1"/>
</dbReference>
<reference evidence="8 9" key="1">
    <citation type="journal article" date="2018" name="MBio">
        <title>Comparative Genomics Reveals the Core Gene Toolbox for the Fungus-Insect Symbiosis.</title>
        <authorList>
            <person name="Wang Y."/>
            <person name="Stata M."/>
            <person name="Wang W."/>
            <person name="Stajich J.E."/>
            <person name="White M.M."/>
            <person name="Moncalvo J.M."/>
        </authorList>
    </citation>
    <scope>NUCLEOTIDE SEQUENCE [LARGE SCALE GENOMIC DNA]</scope>
    <source>
        <strain evidence="8 9">SWE-8-4</strain>
    </source>
</reference>
<dbReference type="InterPro" id="IPR000387">
    <property type="entry name" value="Tyr_Pase_dom"/>
</dbReference>
<dbReference type="InterPro" id="IPR029021">
    <property type="entry name" value="Prot-tyrosine_phosphatase-like"/>
</dbReference>
<evidence type="ECO:0000259" key="6">
    <source>
        <dbReference type="PROSITE" id="PS50054"/>
    </source>
</evidence>
<evidence type="ECO:0000256" key="2">
    <source>
        <dbReference type="ARBA" id="ARBA00013064"/>
    </source>
</evidence>
<gene>
    <name evidence="8" type="ORF">BB561_003378</name>
</gene>
<dbReference type="InterPro" id="IPR000340">
    <property type="entry name" value="Dual-sp_phosphatase_cat-dom"/>
</dbReference>
<keyword evidence="9" id="KW-1185">Reference proteome</keyword>
<dbReference type="OrthoDB" id="2017893at2759"/>
<evidence type="ECO:0000256" key="4">
    <source>
        <dbReference type="ARBA" id="ARBA00022912"/>
    </source>
</evidence>
<dbReference type="Pfam" id="PF00782">
    <property type="entry name" value="DSPc"/>
    <property type="match status" value="1"/>
</dbReference>
<evidence type="ECO:0000256" key="5">
    <source>
        <dbReference type="PIRSR" id="PIRSR000941-50"/>
    </source>
</evidence>
<dbReference type="SMART" id="SM00195">
    <property type="entry name" value="DSPc"/>
    <property type="match status" value="1"/>
</dbReference>
<sequence>MSSEFRFVMQNQMDLIGDGIYVGSSRAEADLDALSTENITRVVSVLTDFQPSHKELEYLVIPELDMPDSNLLQYFDTSYEFIHKAVSEKRHILIHCAAGQSRSTTITAAYLMKARNWAPEEALDYIKQSRPQINPNSGFIKQLHIYQKLNYSVDVNQSNGTLENAHFAQDPILKNKSQNDPKKLSVRCKKCRRILFDETNIIEHIPKSTGSDFNSYRGDLNSEVNSRNHNLAMLSRIGINTSTKGLNHNKNICSSVFMEPMDWIKGSQTTEISDKICCPKCEAKLGQYNWSGSKCSCGTWVTPSFQIHKSRVDFI</sequence>
<name>A0A2T9YLL3_9FUNG</name>
<dbReference type="PROSITE" id="PS50054">
    <property type="entry name" value="TYR_PHOSPHATASE_DUAL"/>
    <property type="match status" value="1"/>
</dbReference>
<accession>A0A2T9YLL3</accession>
<dbReference type="PROSITE" id="PS50056">
    <property type="entry name" value="TYR_PHOSPHATASE_2"/>
    <property type="match status" value="1"/>
</dbReference>
<dbReference type="PROSITE" id="PS00383">
    <property type="entry name" value="TYR_PHOSPHATASE_1"/>
    <property type="match status" value="1"/>
</dbReference>
<dbReference type="STRING" id="133385.A0A2T9YLL3"/>
<dbReference type="CDD" id="cd14498">
    <property type="entry name" value="DSP"/>
    <property type="match status" value="1"/>
</dbReference>
<keyword evidence="4" id="KW-0904">Protein phosphatase</keyword>
<evidence type="ECO:0000259" key="7">
    <source>
        <dbReference type="PROSITE" id="PS50056"/>
    </source>
</evidence>
<dbReference type="EMBL" id="MBFR01000134">
    <property type="protein sequence ID" value="PVU93223.1"/>
    <property type="molecule type" value="Genomic_DNA"/>
</dbReference>
<evidence type="ECO:0000256" key="1">
    <source>
        <dbReference type="ARBA" id="ARBA00008601"/>
    </source>
</evidence>
<keyword evidence="3" id="KW-0378">Hydrolase</keyword>
<comment type="caution">
    <text evidence="8">The sequence shown here is derived from an EMBL/GenBank/DDBJ whole genome shotgun (WGS) entry which is preliminary data.</text>
</comment>
<evidence type="ECO:0000313" key="9">
    <source>
        <dbReference type="Proteomes" id="UP000245383"/>
    </source>
</evidence>
<dbReference type="Gene3D" id="3.90.190.10">
    <property type="entry name" value="Protein tyrosine phosphatase superfamily"/>
    <property type="match status" value="1"/>
</dbReference>